<dbReference type="GO" id="GO:0006878">
    <property type="term" value="P:intracellular copper ion homeostasis"/>
    <property type="evidence" value="ECO:0007669"/>
    <property type="project" value="InterPro"/>
</dbReference>
<gene>
    <name evidence="3" type="ordered locus">MICA_1254</name>
</gene>
<protein>
    <submittedName>
        <fullName evidence="3">Copper resistance B family protein</fullName>
    </submittedName>
</protein>
<reference evidence="3 4" key="1">
    <citation type="journal article" date="2011" name="BMC Genomics">
        <title>Genomic insights into an obligate epibiotic bacterial predator: Micavibrio aeruginosavorus ARL-13.</title>
        <authorList>
            <person name="Wang Z."/>
            <person name="Kadouri D."/>
            <person name="Wu M."/>
        </authorList>
    </citation>
    <scope>NUCLEOTIDE SEQUENCE [LARGE SCALE GENOMIC DNA]</scope>
    <source>
        <strain evidence="3 4">ARL-13</strain>
    </source>
</reference>
<dbReference type="RefSeq" id="WP_014102800.1">
    <property type="nucleotide sequence ID" value="NC_016026.1"/>
</dbReference>
<dbReference type="STRING" id="856793.MICA_1254"/>
<evidence type="ECO:0000256" key="1">
    <source>
        <dbReference type="SAM" id="MobiDB-lite"/>
    </source>
</evidence>
<keyword evidence="2" id="KW-0732">Signal</keyword>
<accession>G2KRL5</accession>
<dbReference type="Pfam" id="PF05275">
    <property type="entry name" value="CopB"/>
    <property type="match status" value="1"/>
</dbReference>
<feature type="region of interest" description="Disordered" evidence="1">
    <location>
        <begin position="23"/>
        <end position="49"/>
    </location>
</feature>
<dbReference type="AlphaFoldDB" id="G2KRL5"/>
<dbReference type="eggNOG" id="COG3667">
    <property type="taxonomic scope" value="Bacteria"/>
</dbReference>
<dbReference type="EMBL" id="CP002382">
    <property type="protein sequence ID" value="AEP09577.1"/>
    <property type="molecule type" value="Genomic_DNA"/>
</dbReference>
<feature type="signal peptide" evidence="2">
    <location>
        <begin position="1"/>
        <end position="20"/>
    </location>
</feature>
<feature type="chain" id="PRO_5003432218" evidence="2">
    <location>
        <begin position="21"/>
        <end position="260"/>
    </location>
</feature>
<dbReference type="InterPro" id="IPR007939">
    <property type="entry name" value="Cu-R_B_prcur"/>
</dbReference>
<dbReference type="HOGENOM" id="CLU_042913_1_0_5"/>
<dbReference type="GO" id="GO:0005507">
    <property type="term" value="F:copper ion binding"/>
    <property type="evidence" value="ECO:0007669"/>
    <property type="project" value="InterPro"/>
</dbReference>
<evidence type="ECO:0000313" key="4">
    <source>
        <dbReference type="Proteomes" id="UP000009286"/>
    </source>
</evidence>
<evidence type="ECO:0000256" key="2">
    <source>
        <dbReference type="SAM" id="SignalP"/>
    </source>
</evidence>
<dbReference type="OrthoDB" id="9778934at2"/>
<organism evidence="3 4">
    <name type="scientific">Micavibrio aeruginosavorus (strain ARL-13)</name>
    <dbReference type="NCBI Taxonomy" id="856793"/>
    <lineage>
        <taxon>Bacteria</taxon>
        <taxon>Pseudomonadati</taxon>
        <taxon>Bdellovibrionota</taxon>
        <taxon>Bdellovibrionia</taxon>
        <taxon>Bdellovibrionales</taxon>
        <taxon>Pseudobdellovibrionaceae</taxon>
        <taxon>Micavibrio</taxon>
    </lineage>
</organism>
<proteinExistence type="predicted"/>
<dbReference type="KEGG" id="mai:MICA_1254"/>
<keyword evidence="4" id="KW-1185">Reference proteome</keyword>
<evidence type="ECO:0000313" key="3">
    <source>
        <dbReference type="EMBL" id="AEP09577.1"/>
    </source>
</evidence>
<name>G2KRL5_MICAA</name>
<dbReference type="GO" id="GO:0009279">
    <property type="term" value="C:cell outer membrane"/>
    <property type="evidence" value="ECO:0007669"/>
    <property type="project" value="InterPro"/>
</dbReference>
<dbReference type="Proteomes" id="UP000009286">
    <property type="component" value="Chromosome"/>
</dbReference>
<sequence length="260" mass="28767">MHTKPILAALLLLSTTPAFAQDPHAGHVMTAPVPAEDSSSDSKEAMTGGGHGHNQLFHAFRLETDYGAGTEGPVASWGFDGWIGGDYNKLALKIEGEHGEGKLEQAEFWALYSRNVAPFWDLQAGIRHDTQPQSTTYFVFGTEGLAPYFFETEAHLFLSEDGDLSARISQENDFLITQRLILQPYAEIELSAQDIPEKSIGAGLTHGEIGLQTRYEITRKFAPYVDFRYERKFGETSSIAKDEGEDNDDFIAAVGLRLMF</sequence>